<dbReference type="PATRIC" id="fig|1279009.4.peg.4028"/>
<evidence type="ECO:0000256" key="1">
    <source>
        <dbReference type="SAM" id="SignalP"/>
    </source>
</evidence>
<dbReference type="eggNOG" id="COG5624">
    <property type="taxonomic scope" value="Bacteria"/>
</dbReference>
<dbReference type="OrthoDB" id="848102at2"/>
<protein>
    <submittedName>
        <fullName evidence="2">Uncharacterized protein</fullName>
    </submittedName>
</protein>
<organism evidence="2 3">
    <name type="scientific">Cesiribacter andamanensis AMV16</name>
    <dbReference type="NCBI Taxonomy" id="1279009"/>
    <lineage>
        <taxon>Bacteria</taxon>
        <taxon>Pseudomonadati</taxon>
        <taxon>Bacteroidota</taxon>
        <taxon>Cytophagia</taxon>
        <taxon>Cytophagales</taxon>
        <taxon>Cesiribacteraceae</taxon>
        <taxon>Cesiribacter</taxon>
    </lineage>
</organism>
<proteinExistence type="predicted"/>
<keyword evidence="3" id="KW-1185">Reference proteome</keyword>
<dbReference type="AlphaFoldDB" id="M7N107"/>
<reference evidence="2 3" key="1">
    <citation type="journal article" date="2013" name="Genome Announc.">
        <title>Draft Genome Sequence of Cesiribacter andamanensis Strain AMV16T, Isolated from a Soil Sample from a Mud Volcano in the Andaman Islands, India.</title>
        <authorList>
            <person name="Shivaji S."/>
            <person name="Ara S."/>
            <person name="Begum Z."/>
            <person name="Srinivas T.N."/>
            <person name="Singh A."/>
            <person name="Kumar Pinnaka A."/>
        </authorList>
    </citation>
    <scope>NUCLEOTIDE SEQUENCE [LARGE SCALE GENOMIC DNA]</scope>
    <source>
        <strain evidence="2 3">AMV16</strain>
    </source>
</reference>
<accession>M7N107</accession>
<feature type="signal peptide" evidence="1">
    <location>
        <begin position="1"/>
        <end position="22"/>
    </location>
</feature>
<comment type="caution">
    <text evidence="2">The sequence shown here is derived from an EMBL/GenBank/DDBJ whole genome shotgun (WGS) entry which is preliminary data.</text>
</comment>
<sequence>MKKYLSLFFLLAVVGFSCQDQSEDVMPSAASAPNKDKSPKGQMDMLTLSETGATQVSITITVTAGSTGAPAGFSLQWMTKEAYGMYGWDSNAPGYCQASFSGNANLSRYNLAAGQSVSVKVGEFLFDNGASTNCGDMLECGTEYVFRSFAHANSSLQRSAFSGDYMASTLNCTTSETCTYTQGYWKNHGPEGCASGNNTNMWPVRESLTTLGGVDYTDEILCSLLNTPAAGNAYLALAHQLIAAKLNVANGADATDVAALILAADAVLAGKVLPAASAKSSEAISALIDGLADYNEGATGPGHCN</sequence>
<name>M7N107_9BACT</name>
<keyword evidence="1" id="KW-0732">Signal</keyword>
<feature type="chain" id="PRO_5004081759" evidence="1">
    <location>
        <begin position="23"/>
        <end position="305"/>
    </location>
</feature>
<evidence type="ECO:0000313" key="2">
    <source>
        <dbReference type="EMBL" id="EMR00891.1"/>
    </source>
</evidence>
<dbReference type="PROSITE" id="PS51257">
    <property type="entry name" value="PROKAR_LIPOPROTEIN"/>
    <property type="match status" value="1"/>
</dbReference>
<dbReference type="STRING" id="1279009.ADICEAN_03991"/>
<evidence type="ECO:0000313" key="3">
    <source>
        <dbReference type="Proteomes" id="UP000011910"/>
    </source>
</evidence>
<gene>
    <name evidence="2" type="ORF">ADICEAN_03991</name>
</gene>
<dbReference type="EMBL" id="AODQ01000171">
    <property type="protein sequence ID" value="EMR00891.1"/>
    <property type="molecule type" value="Genomic_DNA"/>
</dbReference>
<dbReference type="Proteomes" id="UP000011910">
    <property type="component" value="Unassembled WGS sequence"/>
</dbReference>
<dbReference type="RefSeq" id="WP_009197366.1">
    <property type="nucleotide sequence ID" value="NZ_AODQ01000171.1"/>
</dbReference>